<dbReference type="Pfam" id="PF00583">
    <property type="entry name" value="Acetyltransf_1"/>
    <property type="match status" value="1"/>
</dbReference>
<dbReference type="AlphaFoldDB" id="B0RAG8"/>
<dbReference type="InterPro" id="IPR050832">
    <property type="entry name" value="Bact_Acetyltransf"/>
</dbReference>
<keyword evidence="1" id="KW-0808">Transferase</keyword>
<dbReference type="SUPFAM" id="SSF55729">
    <property type="entry name" value="Acyl-CoA N-acyltransferases (Nat)"/>
    <property type="match status" value="1"/>
</dbReference>
<dbReference type="InterPro" id="IPR016181">
    <property type="entry name" value="Acyl_CoA_acyltransferase"/>
</dbReference>
<evidence type="ECO:0000313" key="4">
    <source>
        <dbReference type="EMBL" id="CAQ00336.1"/>
    </source>
</evidence>
<reference evidence="4 5" key="1">
    <citation type="journal article" date="2008" name="J. Bacteriol.">
        <title>Genome of the actinomycete plant pathogen Clavibacter michiganensis subsp. sepedonicus suggests recent niche adaptation.</title>
        <authorList>
            <person name="Bentley S.D."/>
            <person name="Corton C."/>
            <person name="Brown S.E."/>
            <person name="Barron A."/>
            <person name="Clark L."/>
            <person name="Doggett J."/>
            <person name="Harris B."/>
            <person name="Ormond D."/>
            <person name="Quail M.A."/>
            <person name="May G."/>
            <person name="Francis D."/>
            <person name="Knudson D."/>
            <person name="Parkhill J."/>
            <person name="Ishimaru C.A."/>
        </authorList>
    </citation>
    <scope>NUCLEOTIDE SEQUENCE [LARGE SCALE GENOMIC DNA]</scope>
    <source>
        <strain evidence="5">ATCC 33113 / DSM 20744 / JCM 9667 / LMG 2889 / ICMP 2535 / C-1</strain>
    </source>
</reference>
<dbReference type="STRING" id="31964.CMS0213"/>
<evidence type="ECO:0000256" key="1">
    <source>
        <dbReference type="ARBA" id="ARBA00022679"/>
    </source>
</evidence>
<gene>
    <name evidence="4" type="ordered locus">CMS0213</name>
</gene>
<dbReference type="GO" id="GO:0016747">
    <property type="term" value="F:acyltransferase activity, transferring groups other than amino-acyl groups"/>
    <property type="evidence" value="ECO:0007669"/>
    <property type="project" value="InterPro"/>
</dbReference>
<dbReference type="CDD" id="cd04301">
    <property type="entry name" value="NAT_SF"/>
    <property type="match status" value="1"/>
</dbReference>
<proteinExistence type="predicted"/>
<evidence type="ECO:0000259" key="3">
    <source>
        <dbReference type="PROSITE" id="PS51186"/>
    </source>
</evidence>
<dbReference type="Gene3D" id="3.40.630.30">
    <property type="match status" value="1"/>
</dbReference>
<evidence type="ECO:0000256" key="2">
    <source>
        <dbReference type="ARBA" id="ARBA00023315"/>
    </source>
</evidence>
<feature type="domain" description="N-acetyltransferase" evidence="3">
    <location>
        <begin position="20"/>
        <end position="174"/>
    </location>
</feature>
<dbReference type="KEGG" id="cms:CMS0213"/>
<dbReference type="HOGENOM" id="CLU_122305_0_0_11"/>
<dbReference type="eggNOG" id="COG0456">
    <property type="taxonomic scope" value="Bacteria"/>
</dbReference>
<dbReference type="EMBL" id="AM849034">
    <property type="protein sequence ID" value="CAQ00336.1"/>
    <property type="molecule type" value="Genomic_DNA"/>
</dbReference>
<evidence type="ECO:0000313" key="5">
    <source>
        <dbReference type="Proteomes" id="UP000001318"/>
    </source>
</evidence>
<dbReference type="PANTHER" id="PTHR43877">
    <property type="entry name" value="AMINOALKYLPHOSPHONATE N-ACETYLTRANSFERASE-RELATED-RELATED"/>
    <property type="match status" value="1"/>
</dbReference>
<dbReference type="Proteomes" id="UP000001318">
    <property type="component" value="Chromosome"/>
</dbReference>
<keyword evidence="2" id="KW-0012">Acyltransferase</keyword>
<dbReference type="PANTHER" id="PTHR43877:SF2">
    <property type="entry name" value="AMINOALKYLPHOSPHONATE N-ACETYLTRANSFERASE-RELATED"/>
    <property type="match status" value="1"/>
</dbReference>
<protein>
    <submittedName>
        <fullName evidence="4">Acetyltransferase</fullName>
    </submittedName>
</protein>
<accession>B0RAG8</accession>
<name>B0RAG8_CLASE</name>
<organism evidence="4 5">
    <name type="scientific">Clavibacter sepedonicus</name>
    <name type="common">Clavibacter michiganensis subsp. sepedonicus</name>
    <dbReference type="NCBI Taxonomy" id="31964"/>
    <lineage>
        <taxon>Bacteria</taxon>
        <taxon>Bacillati</taxon>
        <taxon>Actinomycetota</taxon>
        <taxon>Actinomycetes</taxon>
        <taxon>Micrococcales</taxon>
        <taxon>Microbacteriaceae</taxon>
        <taxon>Clavibacter</taxon>
    </lineage>
</organism>
<dbReference type="PROSITE" id="PS51186">
    <property type="entry name" value="GNAT"/>
    <property type="match status" value="1"/>
</dbReference>
<dbReference type="InterPro" id="IPR000182">
    <property type="entry name" value="GNAT_dom"/>
</dbReference>
<keyword evidence="5" id="KW-1185">Reference proteome</keyword>
<sequence>MDSPVAGDPVPATMRCMPFVTVRPMTPSEFAEMMAAADEDYAARQVEAGLWPAEGARERSAAETAKWLPDGMRTPRTLLLRGIDEDGVGVGSAWVALDDPNGRPDTAFLFELLVDPSRRGSGYGRAVLAAVEEATRAAGSPALALNVFGANRVAIALYASAGYDVTAQQMRKAL</sequence>